<evidence type="ECO:0000256" key="3">
    <source>
        <dbReference type="ARBA" id="ARBA00021007"/>
    </source>
</evidence>
<sequence length="118" mass="13957">MSIGLLIAVIISNILVLLIIAWMVWTTRFNYASWKEKAIAFECGFDVKDFARMPFSLRFFLLIILFLIFDVELSFLLQLPFYYEGEYSKGRIGLLIFTWILYLGAVEEWRRGILSWKI</sequence>
<keyword evidence="9" id="KW-0679">Respiratory chain</keyword>
<keyword evidence="7 9" id="KW-0472">Membrane</keyword>
<dbReference type="GO" id="GO:0031966">
    <property type="term" value="C:mitochondrial membrane"/>
    <property type="evidence" value="ECO:0007669"/>
    <property type="project" value="UniProtKB-SubCell"/>
</dbReference>
<dbReference type="PANTHER" id="PTHR11058">
    <property type="entry name" value="NADH-UBIQUINONE OXIDOREDUCTASE CHAIN 3"/>
    <property type="match status" value="1"/>
</dbReference>
<accession>A0A2R3SK28</accession>
<dbReference type="InterPro" id="IPR038430">
    <property type="entry name" value="NDAH_ubi_oxred_su3_sf"/>
</dbReference>
<dbReference type="InterPro" id="IPR000440">
    <property type="entry name" value="NADH_UbQ/plastoQ_OxRdtase_su3"/>
</dbReference>
<dbReference type="AlphaFoldDB" id="A0A2R3SK28"/>
<geneLocation type="mitochondrion" evidence="10"/>
<dbReference type="EMBL" id="MF993331">
    <property type="protein sequence ID" value="AVP74395.1"/>
    <property type="molecule type" value="Genomic_DNA"/>
</dbReference>
<feature type="transmembrane region" description="Helical" evidence="9">
    <location>
        <begin position="91"/>
        <end position="109"/>
    </location>
</feature>
<keyword evidence="9" id="KW-1278">Translocase</keyword>
<evidence type="ECO:0000256" key="9">
    <source>
        <dbReference type="RuleBase" id="RU003640"/>
    </source>
</evidence>
<evidence type="ECO:0000256" key="4">
    <source>
        <dbReference type="ARBA" id="ARBA00022448"/>
    </source>
</evidence>
<keyword evidence="9 10" id="KW-0496">Mitochondrion</keyword>
<organism evidence="10">
    <name type="scientific">Cryptocelis alba</name>
    <dbReference type="NCBI Taxonomy" id="2115975"/>
    <lineage>
        <taxon>Eukaryota</taxon>
        <taxon>Metazoa</taxon>
        <taxon>Spiralia</taxon>
        <taxon>Lophotrochozoa</taxon>
        <taxon>Platyhelminthes</taxon>
        <taxon>Rhabditophora</taxon>
        <taxon>Polycladida</taxon>
        <taxon>Acotylea</taxon>
        <taxon>Cryptoceloidea</taxon>
        <taxon>Cryptocelidae</taxon>
        <taxon>Cryptocelis</taxon>
    </lineage>
</organism>
<gene>
    <name evidence="10" type="primary">ND3</name>
</gene>
<keyword evidence="4 9" id="KW-0813">Transport</keyword>
<feature type="transmembrane region" description="Helical" evidence="9">
    <location>
        <begin position="6"/>
        <end position="25"/>
    </location>
</feature>
<evidence type="ECO:0000256" key="6">
    <source>
        <dbReference type="ARBA" id="ARBA00022989"/>
    </source>
</evidence>
<dbReference type="GO" id="GO:0030964">
    <property type="term" value="C:NADH dehydrogenase complex"/>
    <property type="evidence" value="ECO:0007669"/>
    <property type="project" value="TreeGrafter"/>
</dbReference>
<evidence type="ECO:0000256" key="2">
    <source>
        <dbReference type="ARBA" id="ARBA00008472"/>
    </source>
</evidence>
<reference evidence="10" key="1">
    <citation type="journal article" date="2018" name="Genomics">
        <title>Probing recalcitrant problems in polyclad evolution and systematics with novel mitochondrial genome resources.</title>
        <authorList>
            <person name="Kenny N.J."/>
            <person name="Norena C."/>
            <person name="Damborenea C."/>
            <person name="Grande C."/>
        </authorList>
    </citation>
    <scope>NUCLEOTIDE SEQUENCE</scope>
</reference>
<protein>
    <recommendedName>
        <fullName evidence="3 9">NADH-ubiquinone oxidoreductase chain 3</fullName>
        <ecNumber evidence="9">7.1.1.2</ecNumber>
    </recommendedName>
</protein>
<proteinExistence type="inferred from homology"/>
<evidence type="ECO:0000256" key="1">
    <source>
        <dbReference type="ARBA" id="ARBA00004370"/>
    </source>
</evidence>
<keyword evidence="9" id="KW-0830">Ubiquinone</keyword>
<dbReference type="GO" id="GO:0008137">
    <property type="term" value="F:NADH dehydrogenase (ubiquinone) activity"/>
    <property type="evidence" value="ECO:0007669"/>
    <property type="project" value="UniProtKB-UniRule"/>
</dbReference>
<keyword evidence="6 9" id="KW-1133">Transmembrane helix</keyword>
<dbReference type="Pfam" id="PF00507">
    <property type="entry name" value="Oxidored_q4"/>
    <property type="match status" value="1"/>
</dbReference>
<name>A0A2R3SK28_9PLAT</name>
<dbReference type="EC" id="7.1.1.2" evidence="9"/>
<keyword evidence="9" id="KW-0520">NAD</keyword>
<evidence type="ECO:0000313" key="10">
    <source>
        <dbReference type="EMBL" id="AVP74395.1"/>
    </source>
</evidence>
<evidence type="ECO:0000256" key="8">
    <source>
        <dbReference type="ARBA" id="ARBA00049551"/>
    </source>
</evidence>
<feature type="transmembrane region" description="Helical" evidence="9">
    <location>
        <begin position="59"/>
        <end position="79"/>
    </location>
</feature>
<evidence type="ECO:0000256" key="5">
    <source>
        <dbReference type="ARBA" id="ARBA00022692"/>
    </source>
</evidence>
<keyword evidence="9" id="KW-0249">Electron transport</keyword>
<dbReference type="PANTHER" id="PTHR11058:SF9">
    <property type="entry name" value="NADH-UBIQUINONE OXIDOREDUCTASE CHAIN 3"/>
    <property type="match status" value="1"/>
</dbReference>
<comment type="subcellular location">
    <subcellularLocation>
        <location evidence="1">Membrane</location>
    </subcellularLocation>
    <subcellularLocation>
        <location evidence="9">Mitochondrion membrane</location>
        <topology evidence="9">Multi-pass membrane protein</topology>
    </subcellularLocation>
</comment>
<evidence type="ECO:0000256" key="7">
    <source>
        <dbReference type="ARBA" id="ARBA00023136"/>
    </source>
</evidence>
<comment type="catalytic activity">
    <reaction evidence="8 9">
        <text>a ubiquinone + NADH + 5 H(+)(in) = a ubiquinol + NAD(+) + 4 H(+)(out)</text>
        <dbReference type="Rhea" id="RHEA:29091"/>
        <dbReference type="Rhea" id="RHEA-COMP:9565"/>
        <dbReference type="Rhea" id="RHEA-COMP:9566"/>
        <dbReference type="ChEBI" id="CHEBI:15378"/>
        <dbReference type="ChEBI" id="CHEBI:16389"/>
        <dbReference type="ChEBI" id="CHEBI:17976"/>
        <dbReference type="ChEBI" id="CHEBI:57540"/>
        <dbReference type="ChEBI" id="CHEBI:57945"/>
        <dbReference type="EC" id="7.1.1.2"/>
    </reaction>
</comment>
<dbReference type="Gene3D" id="1.20.58.1610">
    <property type="entry name" value="NADH:ubiquinone/plastoquinone oxidoreductase, chain 3"/>
    <property type="match status" value="1"/>
</dbReference>
<keyword evidence="5 9" id="KW-0812">Transmembrane</keyword>
<comment type="function">
    <text evidence="9">Core subunit of the mitochondrial membrane respiratory chain NADH dehydrogenase (Complex I) which catalyzes electron transfer from NADH through the respiratory chain, using ubiquinone as an electron acceptor. Essential for the catalytic activity of complex I.</text>
</comment>
<comment type="similarity">
    <text evidence="2 9">Belongs to the complex I subunit 3 family.</text>
</comment>